<dbReference type="EMBL" id="BMYP01000023">
    <property type="protein sequence ID" value="GHD78271.1"/>
    <property type="molecule type" value="Genomic_DNA"/>
</dbReference>
<organism evidence="1 2">
    <name type="scientific">Vogesella fluminis</name>
    <dbReference type="NCBI Taxonomy" id="1069161"/>
    <lineage>
        <taxon>Bacteria</taxon>
        <taxon>Pseudomonadati</taxon>
        <taxon>Pseudomonadota</taxon>
        <taxon>Betaproteobacteria</taxon>
        <taxon>Neisseriales</taxon>
        <taxon>Chromobacteriaceae</taxon>
        <taxon>Vogesella</taxon>
    </lineage>
</organism>
<reference evidence="2" key="1">
    <citation type="journal article" date="2019" name="Int. J. Syst. Evol. Microbiol.">
        <title>The Global Catalogue of Microorganisms (GCM) 10K type strain sequencing project: providing services to taxonomists for standard genome sequencing and annotation.</title>
        <authorList>
            <consortium name="The Broad Institute Genomics Platform"/>
            <consortium name="The Broad Institute Genome Sequencing Center for Infectious Disease"/>
            <person name="Wu L."/>
            <person name="Ma J."/>
        </authorList>
    </citation>
    <scope>NUCLEOTIDE SEQUENCE [LARGE SCALE GENOMIC DNA]</scope>
    <source>
        <strain evidence="2">KCTC 23713</strain>
    </source>
</reference>
<evidence type="ECO:0000313" key="2">
    <source>
        <dbReference type="Proteomes" id="UP000662678"/>
    </source>
</evidence>
<proteinExistence type="predicted"/>
<accession>A0ABQ3HBY8</accession>
<comment type="caution">
    <text evidence="1">The sequence shown here is derived from an EMBL/GenBank/DDBJ whole genome shotgun (WGS) entry which is preliminary data.</text>
</comment>
<evidence type="ECO:0000313" key="1">
    <source>
        <dbReference type="EMBL" id="GHD78271.1"/>
    </source>
</evidence>
<keyword evidence="2" id="KW-1185">Reference proteome</keyword>
<name>A0ABQ3HBY8_9NEIS</name>
<dbReference type="Proteomes" id="UP000662678">
    <property type="component" value="Unassembled WGS sequence"/>
</dbReference>
<sequence length="100" mass="10639">MAAPWNTPSKPYGSTGDQFTGFTYHMPMAMNSTTTATSISTTILLTRLDSLMPNANRPAMIIAMQNAGRLNSVSLPGIAPAAAVSTSGRVMPKPAKRLWK</sequence>
<protein>
    <submittedName>
        <fullName evidence="1">Uncharacterized protein</fullName>
    </submittedName>
</protein>
<gene>
    <name evidence="1" type="ORF">GCM10011419_20110</name>
</gene>